<dbReference type="InterPro" id="IPR036680">
    <property type="entry name" value="SPOR-like_sf"/>
</dbReference>
<feature type="compositionally biased region" description="Low complexity" evidence="1">
    <location>
        <begin position="127"/>
        <end position="164"/>
    </location>
</feature>
<proteinExistence type="predicted"/>
<evidence type="ECO:0000256" key="1">
    <source>
        <dbReference type="SAM" id="MobiDB-lite"/>
    </source>
</evidence>
<dbReference type="EMBL" id="JAHZUY010000035">
    <property type="protein sequence ID" value="MBW8270274.1"/>
    <property type="molecule type" value="Genomic_DNA"/>
</dbReference>
<dbReference type="PROSITE" id="PS51724">
    <property type="entry name" value="SPOR"/>
    <property type="match status" value="1"/>
</dbReference>
<keyword evidence="5" id="KW-1185">Reference proteome</keyword>
<evidence type="ECO:0000259" key="3">
    <source>
        <dbReference type="PROSITE" id="PS51724"/>
    </source>
</evidence>
<dbReference type="Gene3D" id="3.30.70.1070">
    <property type="entry name" value="Sporulation related repeat"/>
    <property type="match status" value="1"/>
</dbReference>
<keyword evidence="2" id="KW-0812">Transmembrane</keyword>
<keyword evidence="2" id="KW-0472">Membrane</keyword>
<dbReference type="Proteomes" id="UP001519924">
    <property type="component" value="Unassembled WGS sequence"/>
</dbReference>
<evidence type="ECO:0000313" key="4">
    <source>
        <dbReference type="EMBL" id="MBW8270274.1"/>
    </source>
</evidence>
<comment type="caution">
    <text evidence="4">The sequence shown here is derived from an EMBL/GenBank/DDBJ whole genome shotgun (WGS) entry which is preliminary data.</text>
</comment>
<feature type="transmembrane region" description="Helical" evidence="2">
    <location>
        <begin position="20"/>
        <end position="41"/>
    </location>
</feature>
<evidence type="ECO:0000256" key="2">
    <source>
        <dbReference type="SAM" id="Phobius"/>
    </source>
</evidence>
<reference evidence="4 5" key="1">
    <citation type="submission" date="2021-08" db="EMBL/GenBank/DDBJ databases">
        <title>Caldovatus sediminis gen. nov., sp. nov., a moderately thermophilic bacterium isolated from a hot spring.</title>
        <authorList>
            <person name="Hu C.-J."/>
            <person name="Li W.-J."/>
            <person name="Xian W.-D."/>
        </authorList>
    </citation>
    <scope>NUCLEOTIDE SEQUENCE [LARGE SCALE GENOMIC DNA]</scope>
    <source>
        <strain evidence="4 5">SYSU G05006</strain>
    </source>
</reference>
<dbReference type="SUPFAM" id="SSF110997">
    <property type="entry name" value="Sporulation related repeat"/>
    <property type="match status" value="1"/>
</dbReference>
<organism evidence="4 5">
    <name type="scientific">Caldovatus aquaticus</name>
    <dbReference type="NCBI Taxonomy" id="2865671"/>
    <lineage>
        <taxon>Bacteria</taxon>
        <taxon>Pseudomonadati</taxon>
        <taxon>Pseudomonadota</taxon>
        <taxon>Alphaproteobacteria</taxon>
        <taxon>Acetobacterales</taxon>
        <taxon>Roseomonadaceae</taxon>
        <taxon>Caldovatus</taxon>
    </lineage>
</organism>
<sequence>MNDAVVPSYRVRPPEDGPSWRLLAIAGGVAAVFALGGAAWWGASRLGLGGPETVPVIEPDPRPVKVRPRDPGGLRVAYQDEFIYDRSAVERVRPSGEVRLAPEPERPALDQLRAQIAPPPAVMAPTARRAPGEADPAAGGEPAPDRATAPAPGGAAATAAGASPPAAPPPPAAAAASGFAPAPGGRVQVQLGALASEEAARAEWERLMRRMPDLLGAFRPQILRLERGEGAPPLWRLRIGGFADPAAARAFCEQARGRGAACAVAGG</sequence>
<feature type="domain" description="SPOR" evidence="3">
    <location>
        <begin position="181"/>
        <end position="267"/>
    </location>
</feature>
<dbReference type="Pfam" id="PF05036">
    <property type="entry name" value="SPOR"/>
    <property type="match status" value="1"/>
</dbReference>
<dbReference type="RefSeq" id="WP_220118016.1">
    <property type="nucleotide sequence ID" value="NZ_JAHZUY010000035.1"/>
</dbReference>
<feature type="region of interest" description="Disordered" evidence="1">
    <location>
        <begin position="123"/>
        <end position="179"/>
    </location>
</feature>
<gene>
    <name evidence="4" type="ORF">K1J50_12350</name>
</gene>
<evidence type="ECO:0000313" key="5">
    <source>
        <dbReference type="Proteomes" id="UP001519924"/>
    </source>
</evidence>
<accession>A0ABS7F458</accession>
<protein>
    <submittedName>
        <fullName evidence="4">SPOR domain-containing protein</fullName>
    </submittedName>
</protein>
<dbReference type="InterPro" id="IPR007730">
    <property type="entry name" value="SPOR-like_dom"/>
</dbReference>
<name>A0ABS7F458_9PROT</name>
<keyword evidence="2" id="KW-1133">Transmembrane helix</keyword>